<dbReference type="PANTHER" id="PTHR30212:SF2">
    <property type="entry name" value="PROTEIN YIIM"/>
    <property type="match status" value="1"/>
</dbReference>
<keyword evidence="3" id="KW-1185">Reference proteome</keyword>
<dbReference type="InterPro" id="IPR011037">
    <property type="entry name" value="Pyrv_Knase-like_insert_dom_sf"/>
</dbReference>
<evidence type="ECO:0000313" key="2">
    <source>
        <dbReference type="EMBL" id="PRZ18374.1"/>
    </source>
</evidence>
<evidence type="ECO:0000259" key="1">
    <source>
        <dbReference type="PROSITE" id="PS51340"/>
    </source>
</evidence>
<proteinExistence type="predicted"/>
<dbReference type="GO" id="GO:0030170">
    <property type="term" value="F:pyridoxal phosphate binding"/>
    <property type="evidence" value="ECO:0007669"/>
    <property type="project" value="InterPro"/>
</dbReference>
<evidence type="ECO:0000313" key="3">
    <source>
        <dbReference type="Proteomes" id="UP000238217"/>
    </source>
</evidence>
<dbReference type="Pfam" id="PF03473">
    <property type="entry name" value="MOSC"/>
    <property type="match status" value="1"/>
</dbReference>
<name>A0A2T0YRW0_9MICC</name>
<comment type="caution">
    <text evidence="2">The sequence shown here is derived from an EMBL/GenBank/DDBJ whole genome shotgun (WGS) entry which is preliminary data.</text>
</comment>
<protein>
    <submittedName>
        <fullName evidence="2">MOSC domain-containing protein</fullName>
    </submittedName>
</protein>
<organism evidence="2 3">
    <name type="scientific">Nesterenkonia sandarakina</name>
    <dbReference type="NCBI Taxonomy" id="272918"/>
    <lineage>
        <taxon>Bacteria</taxon>
        <taxon>Bacillati</taxon>
        <taxon>Actinomycetota</taxon>
        <taxon>Actinomycetes</taxon>
        <taxon>Micrococcales</taxon>
        <taxon>Micrococcaceae</taxon>
        <taxon>Nesterenkonia</taxon>
    </lineage>
</organism>
<accession>A0A2T0YRW0</accession>
<dbReference type="EMBL" id="PVTY01000002">
    <property type="protein sequence ID" value="PRZ18374.1"/>
    <property type="molecule type" value="Genomic_DNA"/>
</dbReference>
<reference evidence="2 3" key="1">
    <citation type="submission" date="2018-03" db="EMBL/GenBank/DDBJ databases">
        <title>Comparative analysis of microorganisms from saline springs in Andes Mountain Range, Colombia.</title>
        <authorList>
            <person name="Rubin E."/>
        </authorList>
    </citation>
    <scope>NUCLEOTIDE SEQUENCE [LARGE SCALE GENOMIC DNA]</scope>
    <source>
        <strain evidence="2 3">CG 35</strain>
    </source>
</reference>
<dbReference type="Gene3D" id="2.40.33.20">
    <property type="entry name" value="PK beta-barrel domain-like"/>
    <property type="match status" value="1"/>
</dbReference>
<dbReference type="Proteomes" id="UP000238217">
    <property type="component" value="Unassembled WGS sequence"/>
</dbReference>
<dbReference type="GO" id="GO:0030151">
    <property type="term" value="F:molybdenum ion binding"/>
    <property type="evidence" value="ECO:0007669"/>
    <property type="project" value="InterPro"/>
</dbReference>
<dbReference type="PROSITE" id="PS51340">
    <property type="entry name" value="MOSC"/>
    <property type="match status" value="1"/>
</dbReference>
<dbReference type="GO" id="GO:0003824">
    <property type="term" value="F:catalytic activity"/>
    <property type="evidence" value="ECO:0007669"/>
    <property type="project" value="InterPro"/>
</dbReference>
<sequence length="208" mass="22025">MVEASPTCLAGAADRLGLTGSVDAVCVVHQLVPDEVGQVGVSGIDKRPVQGPVRVRTLGLHGDVQADRKHHGGPEKAVYAYAAEDAGWWSQELGREIPAGSFGENLRISGIDLDGAHPGERWQIGDRVVLEATVPRIPCATFGRWLDQPGWVKRFIAAGRPGTYFKVITPGTVQAGDRAAVIAVAEAPGATIRETALRRGPAQARPDD</sequence>
<dbReference type="OrthoDB" id="9786134at2"/>
<gene>
    <name evidence="2" type="ORF">BCL67_10234</name>
</gene>
<dbReference type="InterPro" id="IPR052353">
    <property type="entry name" value="Benzoxazolinone_Detox_Enz"/>
</dbReference>
<dbReference type="InterPro" id="IPR005302">
    <property type="entry name" value="MoCF_Sase_C"/>
</dbReference>
<dbReference type="AlphaFoldDB" id="A0A2T0YRW0"/>
<dbReference type="PANTHER" id="PTHR30212">
    <property type="entry name" value="PROTEIN YIIM"/>
    <property type="match status" value="1"/>
</dbReference>
<feature type="domain" description="MOSC" evidence="1">
    <location>
        <begin position="47"/>
        <end position="182"/>
    </location>
</feature>
<dbReference type="SUPFAM" id="SSF50800">
    <property type="entry name" value="PK beta-barrel domain-like"/>
    <property type="match status" value="1"/>
</dbReference>